<dbReference type="RefSeq" id="WP_119631136.1">
    <property type="nucleotide sequence ID" value="NZ_AP017928.1"/>
</dbReference>
<dbReference type="KEGG" id="mmai:sS8_3931"/>
<dbReference type="Proteomes" id="UP000266313">
    <property type="component" value="Chromosome"/>
</dbReference>
<dbReference type="InterPro" id="IPR007423">
    <property type="entry name" value="Sel_put"/>
</dbReference>
<name>A0A250KW18_9GAMM</name>
<gene>
    <name evidence="1" type="ORF">sS8_3931</name>
</gene>
<evidence type="ECO:0000313" key="2">
    <source>
        <dbReference type="Proteomes" id="UP000266313"/>
    </source>
</evidence>
<accession>A0A250KW18</accession>
<evidence type="ECO:0000313" key="1">
    <source>
        <dbReference type="EMBL" id="BBA35863.1"/>
    </source>
</evidence>
<keyword evidence="2" id="KW-1185">Reference proteome</keyword>
<evidence type="ECO:0008006" key="3">
    <source>
        <dbReference type="Google" id="ProtNLM"/>
    </source>
</evidence>
<proteinExistence type="predicted"/>
<organism evidence="1 2">
    <name type="scientific">Methylocaldum marinum</name>
    <dbReference type="NCBI Taxonomy" id="1432792"/>
    <lineage>
        <taxon>Bacteria</taxon>
        <taxon>Pseudomonadati</taxon>
        <taxon>Pseudomonadota</taxon>
        <taxon>Gammaproteobacteria</taxon>
        <taxon>Methylococcales</taxon>
        <taxon>Methylococcaceae</taxon>
        <taxon>Methylocaldum</taxon>
    </lineage>
</organism>
<reference evidence="1 2" key="1">
    <citation type="submission" date="2016-12" db="EMBL/GenBank/DDBJ databases">
        <title>Genome sequencing of Methylocaldum marinum.</title>
        <authorList>
            <person name="Takeuchi M."/>
            <person name="Kamagata Y."/>
            <person name="Hiraoka S."/>
            <person name="Oshima K."/>
            <person name="Hattori M."/>
            <person name="Iwasaki W."/>
        </authorList>
    </citation>
    <scope>NUCLEOTIDE SEQUENCE [LARGE SCALE GENOMIC DNA]</scope>
    <source>
        <strain evidence="1 2">S8</strain>
    </source>
</reference>
<protein>
    <recommendedName>
        <fullName evidence="3">YbdD/YjiX family protein</fullName>
    </recommendedName>
</protein>
<sequence>MLKTVKTLWYLLREMSGDDAYEKYLAHWRTHHAGEGGTPLNRKEFFDAELRRRWSGVKRCC</sequence>
<dbReference type="AlphaFoldDB" id="A0A250KW18"/>
<dbReference type="Pfam" id="PF04328">
    <property type="entry name" value="Sel_put"/>
    <property type="match status" value="1"/>
</dbReference>
<dbReference type="EMBL" id="AP017928">
    <property type="protein sequence ID" value="BBA35863.1"/>
    <property type="molecule type" value="Genomic_DNA"/>
</dbReference>
<dbReference type="OrthoDB" id="8537229at2"/>